<comment type="caution">
    <text evidence="2">The sequence shown here is derived from an EMBL/GenBank/DDBJ whole genome shotgun (WGS) entry which is preliminary data.</text>
</comment>
<keyword evidence="3" id="KW-1185">Reference proteome</keyword>
<protein>
    <submittedName>
        <fullName evidence="2">Uncharacterized protein</fullName>
    </submittedName>
</protein>
<dbReference type="AlphaFoldDB" id="A0AAD8JWT7"/>
<reference evidence="2" key="1">
    <citation type="journal article" date="2023" name="bioRxiv">
        <title>Improved chromosome-level genome assembly for marigold (Tagetes erecta).</title>
        <authorList>
            <person name="Jiang F."/>
            <person name="Yuan L."/>
            <person name="Wang S."/>
            <person name="Wang H."/>
            <person name="Xu D."/>
            <person name="Wang A."/>
            <person name="Fan W."/>
        </authorList>
    </citation>
    <scope>NUCLEOTIDE SEQUENCE</scope>
    <source>
        <strain evidence="2">WSJ</strain>
        <tissue evidence="2">Leaf</tissue>
    </source>
</reference>
<dbReference type="EMBL" id="JAUHHV010000009">
    <property type="protein sequence ID" value="KAK1412329.1"/>
    <property type="molecule type" value="Genomic_DNA"/>
</dbReference>
<accession>A0AAD8JWT7</accession>
<dbReference type="PANTHER" id="PTHR33647">
    <property type="entry name" value="OS01G0793900 PROTEIN"/>
    <property type="match status" value="1"/>
</dbReference>
<proteinExistence type="predicted"/>
<dbReference type="PANTHER" id="PTHR33647:SF5">
    <property type="entry name" value="OS01G0793900 PROTEIN"/>
    <property type="match status" value="1"/>
</dbReference>
<organism evidence="2 3">
    <name type="scientific">Tagetes erecta</name>
    <name type="common">African marigold</name>
    <dbReference type="NCBI Taxonomy" id="13708"/>
    <lineage>
        <taxon>Eukaryota</taxon>
        <taxon>Viridiplantae</taxon>
        <taxon>Streptophyta</taxon>
        <taxon>Embryophyta</taxon>
        <taxon>Tracheophyta</taxon>
        <taxon>Spermatophyta</taxon>
        <taxon>Magnoliopsida</taxon>
        <taxon>eudicotyledons</taxon>
        <taxon>Gunneridae</taxon>
        <taxon>Pentapetalae</taxon>
        <taxon>asterids</taxon>
        <taxon>campanulids</taxon>
        <taxon>Asterales</taxon>
        <taxon>Asteraceae</taxon>
        <taxon>Asteroideae</taxon>
        <taxon>Heliantheae alliance</taxon>
        <taxon>Tageteae</taxon>
        <taxon>Tagetes</taxon>
    </lineage>
</organism>
<gene>
    <name evidence="2" type="ORF">QVD17_33493</name>
</gene>
<evidence type="ECO:0000313" key="3">
    <source>
        <dbReference type="Proteomes" id="UP001229421"/>
    </source>
</evidence>
<dbReference type="Proteomes" id="UP001229421">
    <property type="component" value="Unassembled WGS sequence"/>
</dbReference>
<name>A0AAD8JWT7_TARER</name>
<sequence>MVWADDENDQWVYYNDPDLQQKQSLLTHDHDNRSQQYAAAVSVHANCNNNKEVKIMVSKRKLEELLEDLHHVPVNQILDRLISSSDRFQIDHVYVDDDDHHQQQHPWKPNLQSIPEEN</sequence>
<evidence type="ECO:0000313" key="2">
    <source>
        <dbReference type="EMBL" id="KAK1412329.1"/>
    </source>
</evidence>
<feature type="region of interest" description="Disordered" evidence="1">
    <location>
        <begin position="98"/>
        <end position="118"/>
    </location>
</feature>
<evidence type="ECO:0000256" key="1">
    <source>
        <dbReference type="SAM" id="MobiDB-lite"/>
    </source>
</evidence>